<proteinExistence type="predicted"/>
<sequence length="252" mass="28359">MSETHFQNTEIALKNQQASIQGLKTQIGQLAKLISERPQGSLLSNTESDPREQLNAITTHDKERLVEPAPELRQGIVVSQDKGEVVHNNQKLTHILRTHDKPKPHHNELTEAPNQLKVGDKVLLDGADPRIATSEPNGVVHLTVLNIFPYGTVEVIHPKFDTFKAHRRALGRAHTTGGDKAIRYGCATWPWAKLPKQHGHRTRSCLETVVEHGRATHLCHSPVVDTIQLTREWKKRTKQDTAVRHDRVHPHA</sequence>
<dbReference type="Proteomes" id="UP000239757">
    <property type="component" value="Unassembled WGS sequence"/>
</dbReference>
<evidence type="ECO:0000313" key="2">
    <source>
        <dbReference type="Proteomes" id="UP000239757"/>
    </source>
</evidence>
<name>A0A2P5YR17_GOSBA</name>
<organism evidence="1 2">
    <name type="scientific">Gossypium barbadense</name>
    <name type="common">Sea Island cotton</name>
    <name type="synonym">Hibiscus barbadensis</name>
    <dbReference type="NCBI Taxonomy" id="3634"/>
    <lineage>
        <taxon>Eukaryota</taxon>
        <taxon>Viridiplantae</taxon>
        <taxon>Streptophyta</taxon>
        <taxon>Embryophyta</taxon>
        <taxon>Tracheophyta</taxon>
        <taxon>Spermatophyta</taxon>
        <taxon>Magnoliopsida</taxon>
        <taxon>eudicotyledons</taxon>
        <taxon>Gunneridae</taxon>
        <taxon>Pentapetalae</taxon>
        <taxon>rosids</taxon>
        <taxon>malvids</taxon>
        <taxon>Malvales</taxon>
        <taxon>Malvaceae</taxon>
        <taxon>Malvoideae</taxon>
        <taxon>Gossypium</taxon>
    </lineage>
</organism>
<dbReference type="AlphaFoldDB" id="A0A2P5YR17"/>
<protein>
    <submittedName>
        <fullName evidence="1">Uncharacterized protein</fullName>
    </submittedName>
</protein>
<accession>A0A2P5YR17</accession>
<dbReference type="EMBL" id="KZ662875">
    <property type="protein sequence ID" value="PPS18050.1"/>
    <property type="molecule type" value="Genomic_DNA"/>
</dbReference>
<dbReference type="OrthoDB" id="849214at2759"/>
<gene>
    <name evidence="1" type="ORF">GOBAR_AA02524</name>
</gene>
<reference evidence="1 2" key="1">
    <citation type="submission" date="2015-01" db="EMBL/GenBank/DDBJ databases">
        <title>Genome of allotetraploid Gossypium barbadense reveals genomic plasticity and fiber elongation in cotton evolution.</title>
        <authorList>
            <person name="Chen X."/>
            <person name="Liu X."/>
            <person name="Zhao B."/>
            <person name="Zheng H."/>
            <person name="Hu Y."/>
            <person name="Lu G."/>
            <person name="Yang C."/>
            <person name="Chen J."/>
            <person name="Shan C."/>
            <person name="Zhang L."/>
            <person name="Zhou Y."/>
            <person name="Wang L."/>
            <person name="Guo W."/>
            <person name="Bai Y."/>
            <person name="Ruan J."/>
            <person name="Shangguan X."/>
            <person name="Mao Y."/>
            <person name="Jiang J."/>
            <person name="Zhu Y."/>
            <person name="Lei J."/>
            <person name="Kang H."/>
            <person name="Chen S."/>
            <person name="He X."/>
            <person name="Wang R."/>
            <person name="Wang Y."/>
            <person name="Chen J."/>
            <person name="Wang L."/>
            <person name="Yu S."/>
            <person name="Wang B."/>
            <person name="Wei J."/>
            <person name="Song S."/>
            <person name="Lu X."/>
            <person name="Gao Z."/>
            <person name="Gu W."/>
            <person name="Deng X."/>
            <person name="Ma D."/>
            <person name="Wang S."/>
            <person name="Liang W."/>
            <person name="Fang L."/>
            <person name="Cai C."/>
            <person name="Zhu X."/>
            <person name="Zhou B."/>
            <person name="Zhang Y."/>
            <person name="Chen Z."/>
            <person name="Xu S."/>
            <person name="Zhu R."/>
            <person name="Wang S."/>
            <person name="Zhang T."/>
            <person name="Zhao G."/>
        </authorList>
    </citation>
    <scope>NUCLEOTIDE SEQUENCE [LARGE SCALE GENOMIC DNA]</scope>
    <source>
        <strain evidence="2">cv. Xinhai21</strain>
        <tissue evidence="1">Leaf</tissue>
    </source>
</reference>
<evidence type="ECO:0000313" key="1">
    <source>
        <dbReference type="EMBL" id="PPS18050.1"/>
    </source>
</evidence>